<name>A0A314ZXW6_9EURY</name>
<comment type="caution">
    <text evidence="2">The sequence shown here is derived from an EMBL/GenBank/DDBJ whole genome shotgun (WGS) entry which is preliminary data.</text>
</comment>
<sequence length="157" mass="17358">MSKEVITTSMLIIASVVAVVALINAVLPSVNGMSRSYTSVAHDMENEVKTDVDIIFITTQDNNVSMWVKNVGSSHIPLSYIKFSDIFITSSSNYWHPDYGSAPNPSWNYTMENGNGDTWNTGETIKATIELDSLPSATYELKFVLYNGVSESDIFSR</sequence>
<dbReference type="EMBL" id="RJJF01000012">
    <property type="protein sequence ID" value="RNI10452.1"/>
    <property type="molecule type" value="Genomic_DNA"/>
</dbReference>
<evidence type="ECO:0000313" key="2">
    <source>
        <dbReference type="EMBL" id="PQV42880.1"/>
    </source>
</evidence>
<keyword evidence="2" id="KW-0966">Cell projection</keyword>
<keyword evidence="1" id="KW-1133">Transmembrane helix</keyword>
<protein>
    <submittedName>
        <fullName evidence="2">Flagellar protein FlaG</fullName>
    </submittedName>
</protein>
<dbReference type="EMBL" id="PVBU01000004">
    <property type="protein sequence ID" value="PQV42880.1"/>
    <property type="molecule type" value="Genomic_DNA"/>
</dbReference>
<dbReference type="GO" id="GO:0097588">
    <property type="term" value="P:archaeal or bacterial-type flagellum-dependent cell motility"/>
    <property type="evidence" value="ECO:0007669"/>
    <property type="project" value="InterPro"/>
</dbReference>
<reference evidence="3 5" key="2">
    <citation type="submission" date="2018-10" db="EMBL/GenBank/DDBJ databases">
        <title>Cultivation of a novel Methanohalophilus strain from Kebrit Deep of the Red Sea and a genomic comparison of members of the genus Methanohalophilus.</title>
        <authorList>
            <person name="Guan Y."/>
            <person name="Ngugi D.K."/>
            <person name="Stingl U."/>
        </authorList>
    </citation>
    <scope>NUCLEOTIDE SEQUENCE [LARGE SCALE GENOMIC DNA]</scope>
    <source>
        <strain evidence="3 5">DSM 10369</strain>
    </source>
</reference>
<dbReference type="Proteomes" id="UP000273978">
    <property type="component" value="Unassembled WGS sequence"/>
</dbReference>
<evidence type="ECO:0000256" key="1">
    <source>
        <dbReference type="SAM" id="Phobius"/>
    </source>
</evidence>
<keyword evidence="2" id="KW-0969">Cilium</keyword>
<keyword evidence="1" id="KW-0812">Transmembrane</keyword>
<proteinExistence type="predicted"/>
<evidence type="ECO:0000313" key="3">
    <source>
        <dbReference type="EMBL" id="RNI10452.1"/>
    </source>
</evidence>
<accession>A0A314ZXW6</accession>
<keyword evidence="2" id="KW-0282">Flagellum</keyword>
<evidence type="ECO:0000313" key="5">
    <source>
        <dbReference type="Proteomes" id="UP000273978"/>
    </source>
</evidence>
<gene>
    <name evidence="2" type="ORF">B0H22_104137</name>
    <name evidence="3" type="ORF">EDD83_03565</name>
</gene>
<organism evidence="2 4">
    <name type="scientific">Methanohalophilus euhalobius</name>
    <dbReference type="NCBI Taxonomy" id="51203"/>
    <lineage>
        <taxon>Archaea</taxon>
        <taxon>Methanobacteriati</taxon>
        <taxon>Methanobacteriota</taxon>
        <taxon>Stenosarchaea group</taxon>
        <taxon>Methanomicrobia</taxon>
        <taxon>Methanosarcinales</taxon>
        <taxon>Methanosarcinaceae</taxon>
        <taxon>Methanohalophilus</taxon>
    </lineage>
</organism>
<reference evidence="2 4" key="1">
    <citation type="submission" date="2018-02" db="EMBL/GenBank/DDBJ databases">
        <title>Subsurface microbial communities from deep shales in Ohio and West Virginia, USA.</title>
        <authorList>
            <person name="Wrighton K."/>
        </authorList>
    </citation>
    <scope>NUCLEOTIDE SEQUENCE [LARGE SCALE GENOMIC DNA]</scope>
    <source>
        <strain evidence="2 4">DSM 10369</strain>
    </source>
</reference>
<dbReference type="Proteomes" id="UP000251060">
    <property type="component" value="Unassembled WGS sequence"/>
</dbReference>
<dbReference type="RefSeq" id="WP_105460448.1">
    <property type="nucleotide sequence ID" value="NZ_PVBU01000004.1"/>
</dbReference>
<evidence type="ECO:0000313" key="4">
    <source>
        <dbReference type="Proteomes" id="UP000251060"/>
    </source>
</evidence>
<feature type="transmembrane region" description="Helical" evidence="1">
    <location>
        <begin position="6"/>
        <end position="27"/>
    </location>
</feature>
<dbReference type="Pfam" id="PF01917">
    <property type="entry name" value="Flagellin_arch-type"/>
    <property type="match status" value="1"/>
</dbReference>
<dbReference type="InterPro" id="IPR002774">
    <property type="entry name" value="Flagellin_arc-type"/>
</dbReference>
<dbReference type="GO" id="GO:0005198">
    <property type="term" value="F:structural molecule activity"/>
    <property type="evidence" value="ECO:0007669"/>
    <property type="project" value="InterPro"/>
</dbReference>
<keyword evidence="1" id="KW-0472">Membrane</keyword>
<dbReference type="AlphaFoldDB" id="A0A314ZXW6"/>